<dbReference type="EMBL" id="BLZH01000002">
    <property type="protein sequence ID" value="GFP53546.1"/>
    <property type="molecule type" value="Genomic_DNA"/>
</dbReference>
<protein>
    <recommendedName>
        <fullName evidence="4">Secreted protein</fullName>
    </recommendedName>
</protein>
<name>A0A6V8QP27_TRIAP</name>
<evidence type="ECO:0000256" key="1">
    <source>
        <dbReference type="SAM" id="SignalP"/>
    </source>
</evidence>
<evidence type="ECO:0000313" key="2">
    <source>
        <dbReference type="EMBL" id="GFP53546.1"/>
    </source>
</evidence>
<reference evidence="2 3" key="1">
    <citation type="submission" date="2020-07" db="EMBL/GenBank/DDBJ databases">
        <title>Trichoderma asperellum IC-1 whole genome shotgun sequence.</title>
        <authorList>
            <person name="Kanamasa S."/>
            <person name="Takahashi H."/>
        </authorList>
    </citation>
    <scope>NUCLEOTIDE SEQUENCE [LARGE SCALE GENOMIC DNA]</scope>
    <source>
        <strain evidence="2 3">IC-1</strain>
    </source>
</reference>
<dbReference type="OrthoDB" id="2910287at2759"/>
<sequence>MKSFVTTIIASSLLSLGLANPVNVTERASGGVYVCPGANWSPTNLCQDVQMTDGGCWTIPWQTLGSIGPDPGWVCSMFVEPGNCFASSGNLNSGGIWTPGVADLTTWNDGVSGKWNGYWFTQARTIQCVLG</sequence>
<evidence type="ECO:0008006" key="4">
    <source>
        <dbReference type="Google" id="ProtNLM"/>
    </source>
</evidence>
<accession>A0A6V8QP27</accession>
<evidence type="ECO:0000313" key="3">
    <source>
        <dbReference type="Proteomes" id="UP000517252"/>
    </source>
</evidence>
<gene>
    <name evidence="2" type="ORF">TASIC1_0002073100</name>
</gene>
<feature type="chain" id="PRO_5027617702" description="Secreted protein" evidence="1">
    <location>
        <begin position="20"/>
        <end position="131"/>
    </location>
</feature>
<keyword evidence="1" id="KW-0732">Signal</keyword>
<dbReference type="Proteomes" id="UP000517252">
    <property type="component" value="Unassembled WGS sequence"/>
</dbReference>
<organism evidence="2 3">
    <name type="scientific">Trichoderma asperellum</name>
    <name type="common">Filamentous fungus</name>
    <dbReference type="NCBI Taxonomy" id="101201"/>
    <lineage>
        <taxon>Eukaryota</taxon>
        <taxon>Fungi</taxon>
        <taxon>Dikarya</taxon>
        <taxon>Ascomycota</taxon>
        <taxon>Pezizomycotina</taxon>
        <taxon>Sordariomycetes</taxon>
        <taxon>Hypocreomycetidae</taxon>
        <taxon>Hypocreales</taxon>
        <taxon>Hypocreaceae</taxon>
        <taxon>Trichoderma</taxon>
    </lineage>
</organism>
<dbReference type="AlphaFoldDB" id="A0A6V8QP27"/>
<feature type="signal peptide" evidence="1">
    <location>
        <begin position="1"/>
        <end position="19"/>
    </location>
</feature>
<comment type="caution">
    <text evidence="2">The sequence shown here is derived from an EMBL/GenBank/DDBJ whole genome shotgun (WGS) entry which is preliminary data.</text>
</comment>
<proteinExistence type="predicted"/>